<gene>
    <name evidence="1" type="ORF">GBA65_20905</name>
</gene>
<dbReference type="AlphaFoldDB" id="A0A6G8Q251"/>
<proteinExistence type="predicted"/>
<dbReference type="EMBL" id="CP045121">
    <property type="protein sequence ID" value="QIN80561.1"/>
    <property type="molecule type" value="Genomic_DNA"/>
</dbReference>
<organism evidence="1 2">
    <name type="scientific">Rubrobacter marinus</name>
    <dbReference type="NCBI Taxonomy" id="2653852"/>
    <lineage>
        <taxon>Bacteria</taxon>
        <taxon>Bacillati</taxon>
        <taxon>Actinomycetota</taxon>
        <taxon>Rubrobacteria</taxon>
        <taxon>Rubrobacterales</taxon>
        <taxon>Rubrobacteraceae</taxon>
        <taxon>Rubrobacter</taxon>
    </lineage>
</organism>
<keyword evidence="2" id="KW-1185">Reference proteome</keyword>
<evidence type="ECO:0000313" key="2">
    <source>
        <dbReference type="Proteomes" id="UP000502706"/>
    </source>
</evidence>
<accession>A0A6G8Q251</accession>
<dbReference type="RefSeq" id="WP_166398230.1">
    <property type="nucleotide sequence ID" value="NZ_CP045121.1"/>
</dbReference>
<sequence length="154" mass="16495">MERTAGPTVGIFVDYESPLARVVAGSIWTGLSLAALGAGYTKTTARWESLREERVREGPGGPRFNVFVVGQDRPDAVDQISPVGDSAVPHLYGVVVAVPDRPSPLAGSLLYQGVGRLTERDVRAGSVEPALLHPSPKECESYARRLLERLQGTA</sequence>
<evidence type="ECO:0000313" key="1">
    <source>
        <dbReference type="EMBL" id="QIN80561.1"/>
    </source>
</evidence>
<dbReference type="KEGG" id="rmar:GBA65_20905"/>
<dbReference type="Proteomes" id="UP000502706">
    <property type="component" value="Chromosome"/>
</dbReference>
<name>A0A6G8Q251_9ACTN</name>
<reference evidence="1 2" key="1">
    <citation type="submission" date="2019-10" db="EMBL/GenBank/DDBJ databases">
        <title>Rubrobacter sp nov SCSIO 52915 isolated from a deep-sea sediment in the South China Sea.</title>
        <authorList>
            <person name="Chen R.W."/>
        </authorList>
    </citation>
    <scope>NUCLEOTIDE SEQUENCE [LARGE SCALE GENOMIC DNA]</scope>
    <source>
        <strain evidence="1 2">SCSIO 52915</strain>
    </source>
</reference>
<protein>
    <submittedName>
        <fullName evidence="1">Uncharacterized protein</fullName>
    </submittedName>
</protein>